<reference evidence="2 4" key="1">
    <citation type="submission" date="2022-09" db="EMBL/GenBank/DDBJ databases">
        <title>Enrichment on poylsaccharides allowed isolation of novel metabolic and taxonomic groups of Haloarchaea.</title>
        <authorList>
            <person name="Sorokin D.Y."/>
            <person name="Elcheninov A.G."/>
            <person name="Khizhniak T.V."/>
            <person name="Kolganova T.V."/>
            <person name="Kublanov I.V."/>
        </authorList>
    </citation>
    <scope>NUCLEOTIDE SEQUENCE</scope>
    <source>
        <strain evidence="3 4">AArc-m2/3/4</strain>
        <strain evidence="2">AArc-xg1-1</strain>
    </source>
</reference>
<dbReference type="EMBL" id="JAOPKB010000002">
    <property type="protein sequence ID" value="MCU4972131.1"/>
    <property type="molecule type" value="Genomic_DNA"/>
</dbReference>
<gene>
    <name evidence="3" type="ORF">OB955_05210</name>
    <name evidence="2" type="ORF">OB960_20000</name>
</gene>
<keyword evidence="1" id="KW-0472">Membrane</keyword>
<feature type="transmembrane region" description="Helical" evidence="1">
    <location>
        <begin position="5"/>
        <end position="24"/>
    </location>
</feature>
<organism evidence="2 5">
    <name type="scientific">Natronoglomus mannanivorans</name>
    <dbReference type="NCBI Taxonomy" id="2979990"/>
    <lineage>
        <taxon>Archaea</taxon>
        <taxon>Methanobacteriati</taxon>
        <taxon>Methanobacteriota</taxon>
        <taxon>Stenosarchaea group</taxon>
        <taxon>Halobacteria</taxon>
        <taxon>Halobacteriales</taxon>
        <taxon>Natrialbaceae</taxon>
        <taxon>Natronoglomus</taxon>
    </lineage>
</organism>
<evidence type="ECO:0000256" key="1">
    <source>
        <dbReference type="SAM" id="Phobius"/>
    </source>
</evidence>
<dbReference type="InterPro" id="IPR055893">
    <property type="entry name" value="DUF7470"/>
</dbReference>
<keyword evidence="1" id="KW-1133">Transmembrane helix</keyword>
<feature type="transmembrane region" description="Helical" evidence="1">
    <location>
        <begin position="30"/>
        <end position="49"/>
    </location>
</feature>
<dbReference type="Proteomes" id="UP001320972">
    <property type="component" value="Unassembled WGS sequence"/>
</dbReference>
<keyword evidence="1" id="KW-0812">Transmembrane</keyword>
<evidence type="ECO:0000313" key="2">
    <source>
        <dbReference type="EMBL" id="MCU4743672.1"/>
    </source>
</evidence>
<name>A0AAP2Z2I4_9EURY</name>
<dbReference type="RefSeq" id="WP_338005488.1">
    <property type="nucleotide sequence ID" value="NZ_JAOPKA010000017.1"/>
</dbReference>
<evidence type="ECO:0000313" key="4">
    <source>
        <dbReference type="Proteomes" id="UP001320972"/>
    </source>
</evidence>
<comment type="caution">
    <text evidence="2">The sequence shown here is derived from an EMBL/GenBank/DDBJ whole genome shotgun (WGS) entry which is preliminary data.</text>
</comment>
<sequence>MYDKLGPVGIVGIVVMLAGIGLVASQNLLIAAGMALIVGGLGVVVKALVSNVLSSFGMM</sequence>
<proteinExistence type="predicted"/>
<dbReference type="Pfam" id="PF24282">
    <property type="entry name" value="DUF7470"/>
    <property type="match status" value="1"/>
</dbReference>
<dbReference type="EMBL" id="JAOPKA010000017">
    <property type="protein sequence ID" value="MCU4743672.1"/>
    <property type="molecule type" value="Genomic_DNA"/>
</dbReference>
<accession>A0AAP2Z2I4</accession>
<dbReference type="AlphaFoldDB" id="A0AAP2Z2I4"/>
<evidence type="ECO:0000313" key="3">
    <source>
        <dbReference type="EMBL" id="MCU4972131.1"/>
    </source>
</evidence>
<keyword evidence="4" id="KW-1185">Reference proteome</keyword>
<protein>
    <submittedName>
        <fullName evidence="2">Uncharacterized protein</fullName>
    </submittedName>
</protein>
<dbReference type="Proteomes" id="UP001321018">
    <property type="component" value="Unassembled WGS sequence"/>
</dbReference>
<evidence type="ECO:0000313" key="5">
    <source>
        <dbReference type="Proteomes" id="UP001321018"/>
    </source>
</evidence>